<evidence type="ECO:0000313" key="1">
    <source>
        <dbReference type="EMBL" id="MBR0796862.1"/>
    </source>
</evidence>
<gene>
    <name evidence="1" type="ORF">JQ615_15810</name>
</gene>
<dbReference type="EMBL" id="JAFCJH010000014">
    <property type="protein sequence ID" value="MBR0796862.1"/>
    <property type="molecule type" value="Genomic_DNA"/>
</dbReference>
<sequence>MPDRLLLLAAAPGRGGSKEICKIAGPTNMRSHTLTLMLLVHSAAVALLAFASQFAGGHYAHAQPYYIDTQEGNQRLLDARRTIQTEREEEIGRRNKMLRDLEVEAQAHVDELSVIGCSTAGVDKWWAQKSKLNGALAKLFEAHTGLAQINLNKARSFPSPYKEAYYAAANEDATYAKNFSNFIEDYNENQVAARLTFADGALRRGCIDLADAEYRKVLQLQHLGAKFSNRAMVGIQDVRDARARQLAPTSSTAPNIEICTNGKPRHWSQSIENCRSQ</sequence>
<accession>A0ABS5FJA8</accession>
<evidence type="ECO:0000313" key="2">
    <source>
        <dbReference type="Proteomes" id="UP001315278"/>
    </source>
</evidence>
<proteinExistence type="predicted"/>
<evidence type="ECO:0008006" key="3">
    <source>
        <dbReference type="Google" id="ProtNLM"/>
    </source>
</evidence>
<comment type="caution">
    <text evidence="1">The sequence shown here is derived from an EMBL/GenBank/DDBJ whole genome shotgun (WGS) entry which is preliminary data.</text>
</comment>
<organism evidence="1 2">
    <name type="scientific">Bradyrhizobium jicamae</name>
    <dbReference type="NCBI Taxonomy" id="280332"/>
    <lineage>
        <taxon>Bacteria</taxon>
        <taxon>Pseudomonadati</taxon>
        <taxon>Pseudomonadota</taxon>
        <taxon>Alphaproteobacteria</taxon>
        <taxon>Hyphomicrobiales</taxon>
        <taxon>Nitrobacteraceae</taxon>
        <taxon>Bradyrhizobium</taxon>
    </lineage>
</organism>
<protein>
    <recommendedName>
        <fullName evidence="3">Lysozyme inhibitor LprI N-terminal domain-containing protein</fullName>
    </recommendedName>
</protein>
<name>A0ABS5FJA8_9BRAD</name>
<keyword evidence="2" id="KW-1185">Reference proteome</keyword>
<dbReference type="Proteomes" id="UP001315278">
    <property type="component" value="Unassembled WGS sequence"/>
</dbReference>
<reference evidence="2" key="1">
    <citation type="journal article" date="2021" name="ISME J.">
        <title>Evolutionary origin and ecological implication of a unique nif island in free-living Bradyrhizobium lineages.</title>
        <authorList>
            <person name="Tao J."/>
        </authorList>
    </citation>
    <scope>NUCLEOTIDE SEQUENCE [LARGE SCALE GENOMIC DNA]</scope>
    <source>
        <strain evidence="2">SZCCT0434</strain>
    </source>
</reference>
<dbReference type="RefSeq" id="WP_212493040.1">
    <property type="nucleotide sequence ID" value="NZ_JAFCJH010000014.1"/>
</dbReference>